<dbReference type="RefSeq" id="WP_367637264.1">
    <property type="nucleotide sequence ID" value="NZ_JBFNQN010000004.1"/>
</dbReference>
<organism evidence="1 2">
    <name type="scientific">Kineococcus endophyticus</name>
    <dbReference type="NCBI Taxonomy" id="1181883"/>
    <lineage>
        <taxon>Bacteria</taxon>
        <taxon>Bacillati</taxon>
        <taxon>Actinomycetota</taxon>
        <taxon>Actinomycetes</taxon>
        <taxon>Kineosporiales</taxon>
        <taxon>Kineosporiaceae</taxon>
        <taxon>Kineococcus</taxon>
    </lineage>
</organism>
<keyword evidence="2" id="KW-1185">Reference proteome</keyword>
<sequence length="304" mass="32942">MPDAARRATLRALGVTDGQLRASAYRSPFRGVHADASIPPSVERRIRDVVPLLPPGAAVGGWAAAWWHGARDLDGVGRDGELPVLVCVPRTRSVRPRPGLRVLRSDLATEEVTVVRGVPVTSAVRTAVDLARLSGEPRRGVIAVDALWAAGATTGPAVLAHLDERRLRGTPVARRAAELAAAGVRSPQETELRMIWTLDAGLPRPLVNERVVDEEGGHLGRVDLLDEEAGLAGEYDGRGHLALEVATVDNVRQEGLERHGLVIARFTAIDTRPAHRRRTVHRLQDAHRRGLATTGPRRWHVARV</sequence>
<evidence type="ECO:0008006" key="3">
    <source>
        <dbReference type="Google" id="ProtNLM"/>
    </source>
</evidence>
<dbReference type="EMBL" id="JBFNQN010000004">
    <property type="protein sequence ID" value="MEW9264528.1"/>
    <property type="molecule type" value="Genomic_DNA"/>
</dbReference>
<accession>A0ABV3P4I2</accession>
<protein>
    <recommendedName>
        <fullName evidence="3">AbiEi antitoxin C-terminal domain-containing protein</fullName>
    </recommendedName>
</protein>
<evidence type="ECO:0000313" key="2">
    <source>
        <dbReference type="Proteomes" id="UP001555826"/>
    </source>
</evidence>
<evidence type="ECO:0000313" key="1">
    <source>
        <dbReference type="EMBL" id="MEW9264528.1"/>
    </source>
</evidence>
<reference evidence="1 2" key="1">
    <citation type="submission" date="2024-07" db="EMBL/GenBank/DDBJ databases">
        <authorList>
            <person name="Thanompreechachai J."/>
            <person name="Duangmal K."/>
        </authorList>
    </citation>
    <scope>NUCLEOTIDE SEQUENCE [LARGE SCALE GENOMIC DNA]</scope>
    <source>
        <strain evidence="1 2">KCTC 19886</strain>
    </source>
</reference>
<comment type="caution">
    <text evidence="1">The sequence shown here is derived from an EMBL/GenBank/DDBJ whole genome shotgun (WGS) entry which is preliminary data.</text>
</comment>
<name>A0ABV3P4I2_9ACTN</name>
<dbReference type="Proteomes" id="UP001555826">
    <property type="component" value="Unassembled WGS sequence"/>
</dbReference>
<gene>
    <name evidence="1" type="ORF">AB1207_07205</name>
</gene>
<proteinExistence type="predicted"/>